<protein>
    <recommendedName>
        <fullName evidence="3">Signal recognition particle receptor subunit beta, a GTPase</fullName>
    </recommendedName>
</protein>
<dbReference type="EMBL" id="FNCC01000017">
    <property type="protein sequence ID" value="SDH20517.1"/>
    <property type="molecule type" value="Genomic_DNA"/>
</dbReference>
<dbReference type="PANTHER" id="PTHR42708:SF1">
    <property type="entry name" value="GLIDING MOTILITY PROTEIN MGLA"/>
    <property type="match status" value="1"/>
</dbReference>
<accession>A0A1G8AI03</accession>
<proteinExistence type="predicted"/>
<dbReference type="OrthoDB" id="3673604at2"/>
<sequence>MDYVGSRFPDFGPPGPPGRELTSAKIVVAGGFGVGKSTFIRSIAENDLLTMTALAPERAGLVTELVRIQFGRVWLDPGLALHLFVAPQWQDPRAGWTDVVRGAVGAVVLFDVMRPADSVDAMRYFEDHKIPYVLALNNVHDSVRSDVKAIIRGMGIAPEVPVLTCDPRVRLSVRETLITLTEHAKLDRWRRRPGPDETTPLAPVC</sequence>
<dbReference type="SUPFAM" id="SSF52540">
    <property type="entry name" value="P-loop containing nucleoside triphosphate hydrolases"/>
    <property type="match status" value="1"/>
</dbReference>
<dbReference type="Proteomes" id="UP000199623">
    <property type="component" value="Unassembled WGS sequence"/>
</dbReference>
<dbReference type="RefSeq" id="WP_143036135.1">
    <property type="nucleotide sequence ID" value="NZ_FNCC01000017.1"/>
</dbReference>
<evidence type="ECO:0008006" key="3">
    <source>
        <dbReference type="Google" id="ProtNLM"/>
    </source>
</evidence>
<dbReference type="Gene3D" id="3.40.50.300">
    <property type="entry name" value="P-loop containing nucleotide triphosphate hydrolases"/>
    <property type="match status" value="1"/>
</dbReference>
<evidence type="ECO:0000313" key="2">
    <source>
        <dbReference type="Proteomes" id="UP000199623"/>
    </source>
</evidence>
<dbReference type="AlphaFoldDB" id="A0A1G8AI03"/>
<name>A0A1G8AI03_9PSEU</name>
<keyword evidence="2" id="KW-1185">Reference proteome</keyword>
<dbReference type="STRING" id="200378.SAMN05216553_117205"/>
<evidence type="ECO:0000313" key="1">
    <source>
        <dbReference type="EMBL" id="SDH20517.1"/>
    </source>
</evidence>
<gene>
    <name evidence="1" type="ORF">SAMN05216553_117205</name>
</gene>
<dbReference type="PANTHER" id="PTHR42708">
    <property type="entry name" value="ATP/GTP-BINDING PROTEIN-RELATED"/>
    <property type="match status" value="1"/>
</dbReference>
<dbReference type="InterPro" id="IPR027417">
    <property type="entry name" value="P-loop_NTPase"/>
</dbReference>
<dbReference type="InterPro" id="IPR052705">
    <property type="entry name" value="Gliding_Motility_GTPase"/>
</dbReference>
<reference evidence="2" key="1">
    <citation type="submission" date="2016-10" db="EMBL/GenBank/DDBJ databases">
        <authorList>
            <person name="Varghese N."/>
            <person name="Submissions S."/>
        </authorList>
    </citation>
    <scope>NUCLEOTIDE SEQUENCE [LARGE SCALE GENOMIC DNA]</scope>
    <source>
        <strain evidence="2">CGMCC 4.3506</strain>
    </source>
</reference>
<organism evidence="1 2">
    <name type="scientific">Lentzea fradiae</name>
    <dbReference type="NCBI Taxonomy" id="200378"/>
    <lineage>
        <taxon>Bacteria</taxon>
        <taxon>Bacillati</taxon>
        <taxon>Actinomycetota</taxon>
        <taxon>Actinomycetes</taxon>
        <taxon>Pseudonocardiales</taxon>
        <taxon>Pseudonocardiaceae</taxon>
        <taxon>Lentzea</taxon>
    </lineage>
</organism>